<evidence type="ECO:0000256" key="2">
    <source>
        <dbReference type="ARBA" id="ARBA00004504"/>
    </source>
</evidence>
<keyword evidence="8" id="KW-0206">Cytoskeleton</keyword>
<evidence type="ECO:0000256" key="14">
    <source>
        <dbReference type="SAM" id="MobiDB-lite"/>
    </source>
</evidence>
<keyword evidence="10" id="KW-0844">Vision</keyword>
<keyword evidence="3" id="KW-0963">Cytoplasm</keyword>
<dbReference type="SUPFAM" id="SSF89837">
    <property type="entry name" value="Doublecortin (DC)"/>
    <property type="match status" value="2"/>
</dbReference>
<evidence type="ECO:0000256" key="6">
    <source>
        <dbReference type="ARBA" id="ARBA00022794"/>
    </source>
</evidence>
<evidence type="ECO:0000256" key="13">
    <source>
        <dbReference type="ARBA" id="ARBA00046756"/>
    </source>
</evidence>
<dbReference type="STRING" id="10020.ENSDORP00000019976"/>
<evidence type="ECO:0000256" key="1">
    <source>
        <dbReference type="ARBA" id="ARBA00004430"/>
    </source>
</evidence>
<keyword evidence="9" id="KW-0966">Cell projection</keyword>
<keyword evidence="5" id="KW-0677">Repeat</keyword>
<dbReference type="PROSITE" id="PS50309">
    <property type="entry name" value="DC"/>
    <property type="match status" value="2"/>
</dbReference>
<evidence type="ECO:0000256" key="5">
    <source>
        <dbReference type="ARBA" id="ARBA00022737"/>
    </source>
</evidence>
<feature type="domain" description="Doublecortin" evidence="16">
    <location>
        <begin position="35"/>
        <end position="117"/>
    </location>
</feature>
<dbReference type="GO" id="GO:0042461">
    <property type="term" value="P:photoreceptor cell development"/>
    <property type="evidence" value="ECO:0007669"/>
    <property type="project" value="TreeGrafter"/>
</dbReference>
<feature type="region of interest" description="Disordered" evidence="14">
    <location>
        <begin position="1560"/>
        <end position="1594"/>
    </location>
</feature>
<dbReference type="CDD" id="cd17147">
    <property type="entry name" value="DCX2_RP1"/>
    <property type="match status" value="1"/>
</dbReference>
<feature type="region of interest" description="Disordered" evidence="14">
    <location>
        <begin position="1"/>
        <end position="25"/>
    </location>
</feature>
<evidence type="ECO:0000256" key="3">
    <source>
        <dbReference type="ARBA" id="ARBA00022490"/>
    </source>
</evidence>
<dbReference type="InParanoid" id="A0A1S3EMP7"/>
<feature type="region of interest" description="Disordered" evidence="14">
    <location>
        <begin position="250"/>
        <end position="273"/>
    </location>
</feature>
<dbReference type="GO" id="GO:0060041">
    <property type="term" value="P:retina development in camera-type eye"/>
    <property type="evidence" value="ECO:0007669"/>
    <property type="project" value="TreeGrafter"/>
</dbReference>
<dbReference type="FunFam" id="3.10.20.230:FF:000007">
    <property type="entry name" value="Oxygen-regulated protein 1"/>
    <property type="match status" value="1"/>
</dbReference>
<evidence type="ECO:0000313" key="17">
    <source>
        <dbReference type="Proteomes" id="UP000081671"/>
    </source>
</evidence>
<comment type="function">
    <text evidence="11">Microtubule-associated protein regulating the stability and length of the microtubule-based axoneme of photoreceptors. Required for the differentiation of photoreceptor cells, it plays a role in the organization of the outer segment of rod and cone photoreceptors ensuring the correct orientation and higher-order stacking of outer segment disks along the photoreceptor axoneme.</text>
</comment>
<dbReference type="InterPro" id="IPR003533">
    <property type="entry name" value="Doublecortin_dom"/>
</dbReference>
<keyword evidence="4" id="KW-0716">Sensory transduction</keyword>
<dbReference type="PANTHER" id="PTHR23005:SF4">
    <property type="entry name" value="OXYGEN-REGULATED PROTEIN 1"/>
    <property type="match status" value="1"/>
</dbReference>
<feature type="compositionally biased region" description="Polar residues" evidence="14">
    <location>
        <begin position="1"/>
        <end position="19"/>
    </location>
</feature>
<dbReference type="GO" id="GO:0001917">
    <property type="term" value="C:photoreceptor inner segment"/>
    <property type="evidence" value="ECO:0007669"/>
    <property type="project" value="UniProtKB-ARBA"/>
</dbReference>
<gene>
    <name evidence="18" type="primary">Rp1</name>
</gene>
<evidence type="ECO:0000256" key="7">
    <source>
        <dbReference type="ARBA" id="ARBA00023069"/>
    </source>
</evidence>
<dbReference type="GO" id="GO:0032391">
    <property type="term" value="C:photoreceptor connecting cilium"/>
    <property type="evidence" value="ECO:0007669"/>
    <property type="project" value="UniProtKB-ARBA"/>
</dbReference>
<comment type="subcellular location">
    <subcellularLocation>
        <location evidence="2">Cell projection</location>
        <location evidence="2">Cilium</location>
        <location evidence="2">Photoreceptor outer segment</location>
    </subcellularLocation>
    <subcellularLocation>
        <location evidence="1">Cytoplasm</location>
        <location evidence="1">Cytoskeleton</location>
        <location evidence="1">Cilium axoneme</location>
    </subcellularLocation>
</comment>
<feature type="domain" description="Doublecortin" evidence="16">
    <location>
        <begin position="153"/>
        <end position="232"/>
    </location>
</feature>
<dbReference type="GO" id="GO:0009416">
    <property type="term" value="P:response to light stimulus"/>
    <property type="evidence" value="ECO:0007669"/>
    <property type="project" value="UniProtKB-ARBA"/>
</dbReference>
<evidence type="ECO:0000256" key="8">
    <source>
        <dbReference type="ARBA" id="ARBA00023212"/>
    </source>
</evidence>
<dbReference type="GO" id="GO:0001750">
    <property type="term" value="C:photoreceptor outer segment"/>
    <property type="evidence" value="ECO:0007669"/>
    <property type="project" value="UniProtKB-SubCell"/>
</dbReference>
<organism evidence="17 18">
    <name type="scientific">Dipodomys ordii</name>
    <name type="common">Ord's kangaroo rat</name>
    <dbReference type="NCBI Taxonomy" id="10020"/>
    <lineage>
        <taxon>Eukaryota</taxon>
        <taxon>Metazoa</taxon>
        <taxon>Chordata</taxon>
        <taxon>Craniata</taxon>
        <taxon>Vertebrata</taxon>
        <taxon>Euteleostomi</taxon>
        <taxon>Mammalia</taxon>
        <taxon>Eutheria</taxon>
        <taxon>Euarchontoglires</taxon>
        <taxon>Glires</taxon>
        <taxon>Rodentia</taxon>
        <taxon>Castorimorpha</taxon>
        <taxon>Heteromyidae</taxon>
        <taxon>Dipodomyinae</taxon>
        <taxon>Dipodomys</taxon>
    </lineage>
</organism>
<name>A0A1S3EMP7_DIPOR</name>
<accession>A0A1S3EMP7</accession>
<proteinExistence type="predicted"/>
<evidence type="ECO:0000256" key="10">
    <source>
        <dbReference type="ARBA" id="ARBA00023305"/>
    </source>
</evidence>
<keyword evidence="15" id="KW-0472">Membrane</keyword>
<evidence type="ECO:0000256" key="11">
    <source>
        <dbReference type="ARBA" id="ARBA00043933"/>
    </source>
</evidence>
<feature type="compositionally biased region" description="Low complexity" evidence="14">
    <location>
        <begin position="595"/>
        <end position="606"/>
    </location>
</feature>
<evidence type="ECO:0000259" key="16">
    <source>
        <dbReference type="PROSITE" id="PS50309"/>
    </source>
</evidence>
<dbReference type="Pfam" id="PF03607">
    <property type="entry name" value="DCX"/>
    <property type="match status" value="2"/>
</dbReference>
<dbReference type="GO" id="GO:0035082">
    <property type="term" value="P:axoneme assembly"/>
    <property type="evidence" value="ECO:0007669"/>
    <property type="project" value="TreeGrafter"/>
</dbReference>
<feature type="transmembrane region" description="Helical" evidence="15">
    <location>
        <begin position="2060"/>
        <end position="2081"/>
    </location>
</feature>
<feature type="region of interest" description="Disordered" evidence="14">
    <location>
        <begin position="357"/>
        <end position="377"/>
    </location>
</feature>
<dbReference type="Gene3D" id="3.10.20.230">
    <property type="entry name" value="Doublecortin domain"/>
    <property type="match status" value="2"/>
</dbReference>
<evidence type="ECO:0000256" key="15">
    <source>
        <dbReference type="SAM" id="Phobius"/>
    </source>
</evidence>
<dbReference type="GeneID" id="105980470"/>
<dbReference type="FunCoup" id="A0A1S3EMP7">
    <property type="interactions" value="22"/>
</dbReference>
<feature type="region of interest" description="Disordered" evidence="14">
    <location>
        <begin position="1405"/>
        <end position="1431"/>
    </location>
</feature>
<dbReference type="Proteomes" id="UP000081671">
    <property type="component" value="Unplaced"/>
</dbReference>
<keyword evidence="15" id="KW-1133">Transmembrane helix</keyword>
<feature type="region of interest" description="Disordered" evidence="14">
    <location>
        <begin position="578"/>
        <end position="621"/>
    </location>
</feature>
<evidence type="ECO:0000256" key="9">
    <source>
        <dbReference type="ARBA" id="ARBA00023273"/>
    </source>
</evidence>
<comment type="subunit">
    <text evidence="13">Interacts (via the doublecortin domains) with microtubules. Interacts with RP1L1. Interacts with MAK.</text>
</comment>
<evidence type="ECO:0000313" key="18">
    <source>
        <dbReference type="RefSeq" id="XP_012864752.1"/>
    </source>
</evidence>
<evidence type="ECO:0000256" key="4">
    <source>
        <dbReference type="ARBA" id="ARBA00022606"/>
    </source>
</evidence>
<dbReference type="RefSeq" id="XP_012864752.1">
    <property type="nucleotide sequence ID" value="XM_013009298.1"/>
</dbReference>
<reference evidence="18" key="1">
    <citation type="submission" date="2025-08" db="UniProtKB">
        <authorList>
            <consortium name="RefSeq"/>
        </authorList>
    </citation>
    <scope>IDENTIFICATION</scope>
    <source>
        <tissue evidence="18">Kidney</tissue>
    </source>
</reference>
<dbReference type="OrthoDB" id="1738954at2759"/>
<keyword evidence="7" id="KW-0969">Cilium</keyword>
<protein>
    <recommendedName>
        <fullName evidence="12">Oxygen-regulated protein 1</fullName>
    </recommendedName>
</protein>
<keyword evidence="6" id="KW-0970">Cilium biogenesis/degradation</keyword>
<dbReference type="GO" id="GO:0007601">
    <property type="term" value="P:visual perception"/>
    <property type="evidence" value="ECO:0007669"/>
    <property type="project" value="UniProtKB-KW"/>
</dbReference>
<dbReference type="CTD" id="6101"/>
<feature type="compositionally biased region" description="Basic and acidic residues" evidence="14">
    <location>
        <begin position="1580"/>
        <end position="1594"/>
    </location>
</feature>
<dbReference type="SMART" id="SM00537">
    <property type="entry name" value="DCX"/>
    <property type="match status" value="2"/>
</dbReference>
<dbReference type="InterPro" id="IPR036572">
    <property type="entry name" value="Doublecortin_dom_sf"/>
</dbReference>
<dbReference type="GO" id="GO:0035556">
    <property type="term" value="P:intracellular signal transduction"/>
    <property type="evidence" value="ECO:0007669"/>
    <property type="project" value="InterPro"/>
</dbReference>
<dbReference type="FunFam" id="3.10.20.230:FF:000006">
    <property type="entry name" value="Oxygen-regulated protein 1"/>
    <property type="match status" value="1"/>
</dbReference>
<keyword evidence="15" id="KW-0812">Transmembrane</keyword>
<dbReference type="CDD" id="cd17145">
    <property type="entry name" value="DCX1_RP1"/>
    <property type="match status" value="1"/>
</dbReference>
<keyword evidence="17" id="KW-1185">Reference proteome</keyword>
<evidence type="ECO:0000256" key="12">
    <source>
        <dbReference type="ARBA" id="ARBA00044186"/>
    </source>
</evidence>
<feature type="compositionally biased region" description="Basic and acidic residues" evidence="14">
    <location>
        <begin position="1405"/>
        <end position="1418"/>
    </location>
</feature>
<dbReference type="KEGG" id="dord:105980470"/>
<sequence>MSETPSTSFSTIHRTSDGQVPSRRHLSITHPVVAKRISFYKSGDPQFGGVRVVINPRSFKTFDALLDNLSRKVPLPFGVRNISTPRGRHNITRLEELEDGESYLCSHGRKVQPVDLDRARRRPRPWLSSLAISAHASLHPTVVAAPSMPRAPRRLLVFRNGDPKTRRTVLLTRRVTQSFEVFLQHLTAVMQRPVTKLYATDGRKVPSLQAVILSSGAVVAAGKEPFKPGNYDVQKYLLPARLPGISHRVHRKGNARSENRKMSTHMPSIPSSQVYSVSSDKTHYYSDYSFANENCLALEKHDSQNLTIYPSEDDIEKSIVFNQDGTVTIEMKVRFKIKEEETVKWTTTVNRADLSNNAEKSDSFSGGTDNQSSSLKLGTCSFTGDVSGSKKEGSLTEEINMQGTDRKAETYSSASWENTAVDIDNIQQSQNQVKNHFYRPPTPGPRRVRQKKSVIGSVTLVSETEVQEKQFSYSEEREGGENKSEYHMFTHSCSKMSSVSNKPVLLQISNNEQMESPLERKKESRLLKSSAISSGVIEITSQKTLKMSHNNGLPPTISESSTIEECVVNSVISDSKTDSKNLRTYDNSTNRLGPASADAAHSSRSSSETDRSISEVRASLGSSTDTTKLGRLVNEFAQCGLTNPPEIEKKILPSVASKRKKKKYHQQVINSRYQDGAIAAKGLSNVSARINRRRITQEAILQDSGSTLKGGMLCEEDTHTDDKAIESNNFCSQSNLSPTVSKNIHRNKLNTIQNFKTQGLLAKRKFKTLKKVSLGGPKKREVGQGDEVFLPNESKYFKSTMENRSLFHVFSLEQKLKGFHGLKSQEEMASRNLRGMAKKSSIPKVNDSRITLKSQKKQKGDKLKSGAIVSKQHVTTREHSLASLKKADFPEDIAHHSVQNYIQRWLQNLNPYSTLETRKSASLSKKERNVVTYNSNGFPGNNSHTSSEKRNNFVMERNKHVTKNATLVRDNVCEEVCKSLIAKEDGEELNKDLCESQDLSLEDAYLISLHEFCTLTKSAINDHDTKTQISTEKPEPEVSLVYQEIKGKSVEAAIQVDYMEDNMTKDLLPFLLLRQLQASVPSIYKIQNGVLQMPGPLSGVSLPSAIHNVSTNLLLAWLLVLNLKESMNSFHQGDAPEFTNRSETLALLEFLKHVAITEEADDLKAAVACLVESTTNCSESIEKSQGMIPAGPSSNCTTDNIQEAPKCSESERIQRKSLDGGHSSSEACCTEFCISEMTSKLCDSPCKVCTENIICNHNHTFFTSDGCAMDQTSMNKAYFLATNGIFSHKDYAQEDHINEAACPVYDNHSPIQVCNTISFLHSKENEHTDNLELTKEYKSVDEVQKDVNILADSGYNNDLNISLSHQSDSNLSPCALLLNKSDPEVDKCNSIDEFKNHSLKKFHDKSTSFDREESRTSEEPGSVTNSISSERNNISELESFEELENQDTDIFNTVNVRENSTEESFEKELKASKILELIDKSNKNFITREKRQGVVSETASGRQVTPPSLDFCYDSKQSTEKDIIAKETKSRVKTMVKSMENSSYCKSSVDLKKYSKCSVTSDWTDDRPHNESEQPCNTSSDDHNNSDDIAQEKEYNKGFVKRTIEKLYGKADIIKPSLFPGSIHRSQVYPYNSVEFHSARKARFYDVEGQSFVSSAQVSGSSPMLQEPLNERQGKCDVNVVQDSYHADDIVENDAKQNDPNWILSDKEEGELIDKGKWLLRENHLLRVSSEHPGMYGNADTTSVDTLLDNSSTDVPYSHFGNLAPGPRMAELSSSEVEEMTQPPELKCNYFNLPHGSDSEPFWDDFSDVQNKTCAKESVPNHHIEEKSNHGSERVCTSVTHSFTTVSNKVHPVSDNTIKNQPLPSSNMSHAALQEGDSLDRLYAICGQHCPILTVTIESENEDRGFAYRKDSDIENSLGFHLWMKIHPCLLQSNKNILKVKKNTANMRKDFTSDAIGNSFDLTYFNKVYKRRKPESINLMDIEEESNLKKFQSYLKKSLFLHTSLVVGGVNSNTQSHTNWTNNTFKMVDGNNNLLNNRLQHSKTNLNQAARENINCYCCFIILGQAYLLGIFQVVIALNISNGNVLRIYYMFEGENIFIWEEDNQ</sequence>
<dbReference type="PANTHER" id="PTHR23005">
    <property type="entry name" value="RETINITIS PIGMENTOSA 1 PROTEIN"/>
    <property type="match status" value="1"/>
</dbReference>
<dbReference type="GO" id="GO:0005930">
    <property type="term" value="C:axoneme"/>
    <property type="evidence" value="ECO:0007669"/>
    <property type="project" value="UniProtKB-SubCell"/>
</dbReference>